<dbReference type="InterPro" id="IPR014284">
    <property type="entry name" value="RNA_pol_sigma-70_dom"/>
</dbReference>
<dbReference type="InterPro" id="IPR013249">
    <property type="entry name" value="RNA_pol_sigma70_r4_t2"/>
</dbReference>
<feature type="domain" description="RNA polymerase sigma-70 region 2" evidence="6">
    <location>
        <begin position="16"/>
        <end position="80"/>
    </location>
</feature>
<dbReference type="Pfam" id="PF04542">
    <property type="entry name" value="Sigma70_r2"/>
    <property type="match status" value="1"/>
</dbReference>
<evidence type="ECO:0000256" key="2">
    <source>
        <dbReference type="ARBA" id="ARBA00023015"/>
    </source>
</evidence>
<dbReference type="GO" id="GO:0016987">
    <property type="term" value="F:sigma factor activity"/>
    <property type="evidence" value="ECO:0007669"/>
    <property type="project" value="UniProtKB-KW"/>
</dbReference>
<keyword evidence="4" id="KW-0238">DNA-binding</keyword>
<evidence type="ECO:0000313" key="9">
    <source>
        <dbReference type="Proteomes" id="UP000533476"/>
    </source>
</evidence>
<dbReference type="EMBL" id="JABBVZ010000008">
    <property type="protein sequence ID" value="NMP21492.1"/>
    <property type="molecule type" value="Genomic_DNA"/>
</dbReference>
<reference evidence="8 9" key="1">
    <citation type="submission" date="2020-04" db="EMBL/GenBank/DDBJ databases">
        <authorList>
            <person name="Zhang R."/>
            <person name="Schippers A."/>
        </authorList>
    </citation>
    <scope>NUCLEOTIDE SEQUENCE [LARGE SCALE GENOMIC DNA]</scope>
    <source>
        <strain evidence="8 9">DSM 109850</strain>
    </source>
</reference>
<dbReference type="InterPro" id="IPR036388">
    <property type="entry name" value="WH-like_DNA-bd_sf"/>
</dbReference>
<dbReference type="InterPro" id="IPR039425">
    <property type="entry name" value="RNA_pol_sigma-70-like"/>
</dbReference>
<dbReference type="PANTHER" id="PTHR43133">
    <property type="entry name" value="RNA POLYMERASE ECF-TYPE SIGMA FACTO"/>
    <property type="match status" value="1"/>
</dbReference>
<protein>
    <submittedName>
        <fullName evidence="8">Sigma-70 family RNA polymerase sigma factor</fullName>
    </submittedName>
</protein>
<evidence type="ECO:0000256" key="4">
    <source>
        <dbReference type="ARBA" id="ARBA00023125"/>
    </source>
</evidence>
<dbReference type="InterPro" id="IPR007627">
    <property type="entry name" value="RNA_pol_sigma70_r2"/>
</dbReference>
<feature type="domain" description="RNA polymerase sigma factor 70 region 4 type 2" evidence="7">
    <location>
        <begin position="103"/>
        <end position="153"/>
    </location>
</feature>
<dbReference type="InterPro" id="IPR013325">
    <property type="entry name" value="RNA_pol_sigma_r2"/>
</dbReference>
<evidence type="ECO:0000313" key="8">
    <source>
        <dbReference type="EMBL" id="NMP21492.1"/>
    </source>
</evidence>
<dbReference type="CDD" id="cd06171">
    <property type="entry name" value="Sigma70_r4"/>
    <property type="match status" value="1"/>
</dbReference>
<dbReference type="PANTHER" id="PTHR43133:SF8">
    <property type="entry name" value="RNA POLYMERASE SIGMA FACTOR HI_1459-RELATED"/>
    <property type="match status" value="1"/>
</dbReference>
<dbReference type="SUPFAM" id="SSF88946">
    <property type="entry name" value="Sigma2 domain of RNA polymerase sigma factors"/>
    <property type="match status" value="1"/>
</dbReference>
<dbReference type="AlphaFoldDB" id="A0A7Y0L1C7"/>
<evidence type="ECO:0000259" key="6">
    <source>
        <dbReference type="Pfam" id="PF04542"/>
    </source>
</evidence>
<comment type="similarity">
    <text evidence="1">Belongs to the sigma-70 factor family. ECF subfamily.</text>
</comment>
<sequence length="160" mass="18864">MGQQSEPSDASLEWWVDTWGDRLVRYAYVMTRDHHLAQDVVQETFIKLMVFQRRYPERVVVPGWLFTTARRVALTLLRRRPEVAADVVESSGSDAHIWIPPAFRELVDTLPLLERECVWLFYYADWPTEQIARHLGCKPGAVRGRLFSARQHLRQLWEDE</sequence>
<evidence type="ECO:0000256" key="3">
    <source>
        <dbReference type="ARBA" id="ARBA00023082"/>
    </source>
</evidence>
<dbReference type="RefSeq" id="WP_169096895.1">
    <property type="nucleotide sequence ID" value="NZ_JABBVZ010000008.1"/>
</dbReference>
<dbReference type="Pfam" id="PF08281">
    <property type="entry name" value="Sigma70_r4_2"/>
    <property type="match status" value="1"/>
</dbReference>
<gene>
    <name evidence="8" type="ORF">HIJ39_03850</name>
</gene>
<dbReference type="Gene3D" id="1.10.10.10">
    <property type="entry name" value="Winged helix-like DNA-binding domain superfamily/Winged helix DNA-binding domain"/>
    <property type="match status" value="1"/>
</dbReference>
<dbReference type="GO" id="GO:0003677">
    <property type="term" value="F:DNA binding"/>
    <property type="evidence" value="ECO:0007669"/>
    <property type="project" value="UniProtKB-KW"/>
</dbReference>
<evidence type="ECO:0000259" key="7">
    <source>
        <dbReference type="Pfam" id="PF08281"/>
    </source>
</evidence>
<proteinExistence type="inferred from homology"/>
<organism evidence="8 9">
    <name type="scientific">Sulfobacillus harzensis</name>
    <dbReference type="NCBI Taxonomy" id="2729629"/>
    <lineage>
        <taxon>Bacteria</taxon>
        <taxon>Bacillati</taxon>
        <taxon>Bacillota</taxon>
        <taxon>Clostridia</taxon>
        <taxon>Eubacteriales</taxon>
        <taxon>Clostridiales Family XVII. Incertae Sedis</taxon>
        <taxon>Sulfobacillus</taxon>
    </lineage>
</organism>
<dbReference type="Gene3D" id="1.10.1740.10">
    <property type="match status" value="1"/>
</dbReference>
<comment type="caution">
    <text evidence="8">The sequence shown here is derived from an EMBL/GenBank/DDBJ whole genome shotgun (WGS) entry which is preliminary data.</text>
</comment>
<evidence type="ECO:0000256" key="1">
    <source>
        <dbReference type="ARBA" id="ARBA00010641"/>
    </source>
</evidence>
<keyword evidence="9" id="KW-1185">Reference proteome</keyword>
<evidence type="ECO:0000256" key="5">
    <source>
        <dbReference type="ARBA" id="ARBA00023163"/>
    </source>
</evidence>
<dbReference type="SUPFAM" id="SSF88659">
    <property type="entry name" value="Sigma3 and sigma4 domains of RNA polymerase sigma factors"/>
    <property type="match status" value="1"/>
</dbReference>
<keyword evidence="3" id="KW-0731">Sigma factor</keyword>
<dbReference type="NCBIfam" id="TIGR02937">
    <property type="entry name" value="sigma70-ECF"/>
    <property type="match status" value="1"/>
</dbReference>
<dbReference type="InterPro" id="IPR013324">
    <property type="entry name" value="RNA_pol_sigma_r3/r4-like"/>
</dbReference>
<dbReference type="Proteomes" id="UP000533476">
    <property type="component" value="Unassembled WGS sequence"/>
</dbReference>
<dbReference type="GO" id="GO:0006352">
    <property type="term" value="P:DNA-templated transcription initiation"/>
    <property type="evidence" value="ECO:0007669"/>
    <property type="project" value="InterPro"/>
</dbReference>
<keyword evidence="2" id="KW-0805">Transcription regulation</keyword>
<name>A0A7Y0L1C7_9FIRM</name>
<accession>A0A7Y0L1C7</accession>
<keyword evidence="5" id="KW-0804">Transcription</keyword>